<gene>
    <name evidence="7" type="ORF">CQ394_02045</name>
</gene>
<dbReference type="InterPro" id="IPR001917">
    <property type="entry name" value="Aminotrans_II_pyridoxalP_BS"/>
</dbReference>
<dbReference type="EMBL" id="PDCJ01000001">
    <property type="protein sequence ID" value="PEG30527.1"/>
    <property type="molecule type" value="Genomic_DNA"/>
</dbReference>
<dbReference type="GO" id="GO:0008483">
    <property type="term" value="F:transaminase activity"/>
    <property type="evidence" value="ECO:0007669"/>
    <property type="project" value="UniProtKB-KW"/>
</dbReference>
<dbReference type="STRING" id="137838.GCA_001458595_01860"/>
<evidence type="ECO:0000256" key="4">
    <source>
        <dbReference type="ARBA" id="ARBA00022898"/>
    </source>
</evidence>
<evidence type="ECO:0000256" key="5">
    <source>
        <dbReference type="RuleBase" id="RU003693"/>
    </source>
</evidence>
<evidence type="ECO:0000313" key="8">
    <source>
        <dbReference type="Proteomes" id="UP000220840"/>
    </source>
</evidence>
<dbReference type="Proteomes" id="UP000220840">
    <property type="component" value="Unassembled WGS sequence"/>
</dbReference>
<evidence type="ECO:0000313" key="7">
    <source>
        <dbReference type="EMBL" id="PEG30527.1"/>
    </source>
</evidence>
<keyword evidence="3 7" id="KW-0808">Transferase</keyword>
<dbReference type="Gene3D" id="3.40.640.10">
    <property type="entry name" value="Type I PLP-dependent aspartate aminotransferase-like (Major domain)"/>
    <property type="match status" value="1"/>
</dbReference>
<dbReference type="SUPFAM" id="SSF53383">
    <property type="entry name" value="PLP-dependent transferases"/>
    <property type="match status" value="1"/>
</dbReference>
<dbReference type="PANTHER" id="PTHR42885:SF2">
    <property type="entry name" value="HISTIDINOL-PHOSPHATE AMINOTRANSFERASE"/>
    <property type="match status" value="1"/>
</dbReference>
<dbReference type="OrthoDB" id="9813612at2"/>
<dbReference type="GO" id="GO:0030170">
    <property type="term" value="F:pyridoxal phosphate binding"/>
    <property type="evidence" value="ECO:0007669"/>
    <property type="project" value="InterPro"/>
</dbReference>
<evidence type="ECO:0000256" key="1">
    <source>
        <dbReference type="ARBA" id="ARBA00001933"/>
    </source>
</evidence>
<protein>
    <submittedName>
        <fullName evidence="7">Aminotransferase class I/II</fullName>
    </submittedName>
</protein>
<dbReference type="PANTHER" id="PTHR42885">
    <property type="entry name" value="HISTIDINOL-PHOSPHATE AMINOTRANSFERASE-RELATED"/>
    <property type="match status" value="1"/>
</dbReference>
<feature type="domain" description="Aminotransferase class I/classII large" evidence="6">
    <location>
        <begin position="15"/>
        <end position="339"/>
    </location>
</feature>
<dbReference type="Pfam" id="PF00155">
    <property type="entry name" value="Aminotran_1_2"/>
    <property type="match status" value="1"/>
</dbReference>
<accession>A0A2A7MG50</accession>
<evidence type="ECO:0000256" key="2">
    <source>
        <dbReference type="ARBA" id="ARBA00022576"/>
    </source>
</evidence>
<comment type="cofactor">
    <cofactor evidence="1 5">
        <name>pyridoxal 5'-phosphate</name>
        <dbReference type="ChEBI" id="CHEBI:597326"/>
    </cofactor>
</comment>
<sequence length="345" mass="39775">MSVINEYINIEKEYKINLDSNEIYLNINENILMKMKSCLTQIDLHRYPTNDMQEIKKLYAKYADTDPKNIIVGNGSDEAIDLVISSVIRQGKKVLSLNPDFVMYDFYVTRFGGEIKTYNIGESMKFNVDEFIEMGKNEDIDMIIFSNPNNPTGIGIKVEDILKVLEAFKDKPVVVDEAYYEFYGETVISYINEYKNLYVTRTLSKAWGLAALRLGFLITNEENVKELLKFKVPYTISSYSQNLASVVLRYPDRVIENAKKVVEQRELLFSELNKIQKNAAMHIEFYPSKGNFIYGKTSHKEALEKGLIKDGISIRYFNGDVFRITVGSPMENRKVVESIKNIFGY</sequence>
<dbReference type="AlphaFoldDB" id="A0A2A7MG50"/>
<dbReference type="PROSITE" id="PS00599">
    <property type="entry name" value="AA_TRANSFER_CLASS_2"/>
    <property type="match status" value="1"/>
</dbReference>
<keyword evidence="8" id="KW-1185">Reference proteome</keyword>
<dbReference type="InterPro" id="IPR004839">
    <property type="entry name" value="Aminotransferase_I/II_large"/>
</dbReference>
<dbReference type="InterPro" id="IPR015421">
    <property type="entry name" value="PyrdxlP-dep_Trfase_major"/>
</dbReference>
<keyword evidence="4 5" id="KW-0663">Pyridoxal phosphate</keyword>
<dbReference type="RefSeq" id="WP_058294700.1">
    <property type="nucleotide sequence ID" value="NZ_CAMRXG010000031.1"/>
</dbReference>
<comment type="caution">
    <text evidence="7">The sequence shown here is derived from an EMBL/GenBank/DDBJ whole genome shotgun (WGS) entry which is preliminary data.</text>
</comment>
<dbReference type="Gene3D" id="3.90.1150.10">
    <property type="entry name" value="Aspartate Aminotransferase, domain 1"/>
    <property type="match status" value="1"/>
</dbReference>
<evidence type="ECO:0000256" key="3">
    <source>
        <dbReference type="ARBA" id="ARBA00022679"/>
    </source>
</evidence>
<dbReference type="CDD" id="cd00609">
    <property type="entry name" value="AAT_like"/>
    <property type="match status" value="1"/>
</dbReference>
<dbReference type="InterPro" id="IPR015422">
    <property type="entry name" value="PyrdxlP-dep_Trfase_small"/>
</dbReference>
<organism evidence="7 8">
    <name type="scientific">Clostridium neonatale</name>
    <dbReference type="NCBI Taxonomy" id="137838"/>
    <lineage>
        <taxon>Bacteria</taxon>
        <taxon>Bacillati</taxon>
        <taxon>Bacillota</taxon>
        <taxon>Clostridia</taxon>
        <taxon>Eubacteriales</taxon>
        <taxon>Clostridiaceae</taxon>
        <taxon>Clostridium</taxon>
    </lineage>
</organism>
<reference evidence="7 8" key="1">
    <citation type="submission" date="2017-10" db="EMBL/GenBank/DDBJ databases">
        <title>Effective Description of Clostridium neonatale sp. nov. linked to necrotizing enterocolitis in neonates and a clarification of species assignable to the genus Clostridium (Prazmowski 1880) emend. Lawson and Rainey 2016.</title>
        <authorList>
            <person name="Bernard K."/>
            <person name="Burdz T."/>
            <person name="Wiebe D."/>
            <person name="Balcewich B."/>
            <person name="Alfa M."/>
            <person name="Bernier A.-M."/>
        </authorList>
    </citation>
    <scope>NUCLEOTIDE SEQUENCE [LARGE SCALE GENOMIC DNA]</scope>
    <source>
        <strain evidence="7 8">LCDC99A005</strain>
    </source>
</reference>
<proteinExistence type="inferred from homology"/>
<keyword evidence="2 7" id="KW-0032">Aminotransferase</keyword>
<evidence type="ECO:0000259" key="6">
    <source>
        <dbReference type="Pfam" id="PF00155"/>
    </source>
</evidence>
<dbReference type="InterPro" id="IPR015424">
    <property type="entry name" value="PyrdxlP-dep_Trfase"/>
</dbReference>
<name>A0A2A7MG50_9CLOT</name>
<comment type="similarity">
    <text evidence="5">Belongs to the class-II pyridoxal-phosphate-dependent aminotransferase family.</text>
</comment>